<reference evidence="22" key="1">
    <citation type="submission" date="2021-12" db="EMBL/GenBank/DDBJ databases">
        <authorList>
            <person name="King R."/>
        </authorList>
    </citation>
    <scope>NUCLEOTIDE SEQUENCE</scope>
</reference>
<evidence type="ECO:0000256" key="8">
    <source>
        <dbReference type="ARBA" id="ARBA00022679"/>
    </source>
</evidence>
<dbReference type="GO" id="GO:0050650">
    <property type="term" value="P:chondroitin sulfate proteoglycan biosynthetic process"/>
    <property type="evidence" value="ECO:0007669"/>
    <property type="project" value="TreeGrafter"/>
</dbReference>
<comment type="similarity">
    <text evidence="5">Belongs to the glycosyltransferase 14 family. XylT subfamily.</text>
</comment>
<dbReference type="PANTHER" id="PTHR46025">
    <property type="entry name" value="XYLOSYLTRANSFERASE OXT"/>
    <property type="match status" value="1"/>
</dbReference>
<evidence type="ECO:0000256" key="10">
    <source>
        <dbReference type="ARBA" id="ARBA00022723"/>
    </source>
</evidence>
<evidence type="ECO:0000256" key="9">
    <source>
        <dbReference type="ARBA" id="ARBA00022692"/>
    </source>
</evidence>
<dbReference type="EC" id="2.4.2.26" evidence="6"/>
<dbReference type="GO" id="GO:0000139">
    <property type="term" value="C:Golgi membrane"/>
    <property type="evidence" value="ECO:0007669"/>
    <property type="project" value="UniProtKB-SubCell"/>
</dbReference>
<dbReference type="AlphaFoldDB" id="A0A9P0AR03"/>
<evidence type="ECO:0000256" key="18">
    <source>
        <dbReference type="ARBA" id="ARBA00042865"/>
    </source>
</evidence>
<keyword evidence="14" id="KW-0333">Golgi apparatus</keyword>
<dbReference type="InterPro" id="IPR024448">
    <property type="entry name" value="XylT_C"/>
</dbReference>
<evidence type="ECO:0000313" key="22">
    <source>
        <dbReference type="EMBL" id="CAH0548155.1"/>
    </source>
</evidence>
<accession>A0A9P0AR03</accession>
<dbReference type="EMBL" id="OV121132">
    <property type="protein sequence ID" value="CAH0548155.1"/>
    <property type="molecule type" value="Genomic_DNA"/>
</dbReference>
<keyword evidence="7" id="KW-0328">Glycosyltransferase</keyword>
<dbReference type="SMART" id="SM00321">
    <property type="entry name" value="WSC"/>
    <property type="match status" value="1"/>
</dbReference>
<evidence type="ECO:0000256" key="5">
    <source>
        <dbReference type="ARBA" id="ARBA00010195"/>
    </source>
</evidence>
<evidence type="ECO:0000256" key="17">
    <source>
        <dbReference type="ARBA" id="ARBA00023180"/>
    </source>
</evidence>
<evidence type="ECO:0000256" key="7">
    <source>
        <dbReference type="ARBA" id="ARBA00022676"/>
    </source>
</evidence>
<dbReference type="PANTHER" id="PTHR46025:SF3">
    <property type="entry name" value="XYLOSYLTRANSFERASE OXT"/>
    <property type="match status" value="1"/>
</dbReference>
<dbReference type="OrthoDB" id="2019572at2759"/>
<gene>
    <name evidence="22" type="ORF">MELIAE_LOCUS1978</name>
</gene>
<keyword evidence="9 20" id="KW-0812">Transmembrane</keyword>
<evidence type="ECO:0000256" key="15">
    <source>
        <dbReference type="ARBA" id="ARBA00023136"/>
    </source>
</evidence>
<evidence type="ECO:0000256" key="14">
    <source>
        <dbReference type="ARBA" id="ARBA00023034"/>
    </source>
</evidence>
<dbReference type="GO" id="GO:0015012">
    <property type="term" value="P:heparan sulfate proteoglycan biosynthetic process"/>
    <property type="evidence" value="ECO:0007669"/>
    <property type="project" value="TreeGrafter"/>
</dbReference>
<keyword evidence="13 20" id="KW-1133">Transmembrane helix</keyword>
<dbReference type="InterPro" id="IPR043538">
    <property type="entry name" value="XYLT"/>
</dbReference>
<dbReference type="Proteomes" id="UP001154078">
    <property type="component" value="Chromosome 1"/>
</dbReference>
<comment type="subcellular location">
    <subcellularLocation>
        <location evidence="2">Endoplasmic reticulum membrane</location>
        <topology evidence="2">Single-pass type II membrane protein</topology>
    </subcellularLocation>
    <subcellularLocation>
        <location evidence="1">Golgi apparatus membrane</location>
        <topology evidence="1">Single-pass type II membrane protein</topology>
    </subcellularLocation>
</comment>
<evidence type="ECO:0000256" key="19">
    <source>
        <dbReference type="ARBA" id="ARBA00047847"/>
    </source>
</evidence>
<evidence type="ECO:0000313" key="23">
    <source>
        <dbReference type="Proteomes" id="UP001154078"/>
    </source>
</evidence>
<evidence type="ECO:0000256" key="1">
    <source>
        <dbReference type="ARBA" id="ARBA00004323"/>
    </source>
</evidence>
<feature type="domain" description="WSC" evidence="21">
    <location>
        <begin position="167"/>
        <end position="262"/>
    </location>
</feature>
<evidence type="ECO:0000256" key="2">
    <source>
        <dbReference type="ARBA" id="ARBA00004648"/>
    </source>
</evidence>
<keyword evidence="12" id="KW-0735">Signal-anchor</keyword>
<dbReference type="PROSITE" id="PS51212">
    <property type="entry name" value="WSC"/>
    <property type="match status" value="1"/>
</dbReference>
<evidence type="ECO:0000256" key="20">
    <source>
        <dbReference type="SAM" id="Phobius"/>
    </source>
</evidence>
<sequence>MVNVKSAKNNNIKWIRRYRTYFICGFVILSIQIFISFQFVSTNKESNENKWEPQNIDLPSNLPDVDFEINSARKNKNDRIDDEDSKIIKVKETVKNSTIVTKNILRLEELDFVPACHINNKEAISAIHRAKSQKCKQILANITCLSNAGKMYPKELSSSCPTGNFSLGRQLGCYKDEKNFRLLNGYYGAYKKDNSPEYCINLCLQSGFQYAGVQYGYECFCGHNEPPSTSKLPDSSCNMKCPVENTPDTCGGYYTINVYETGIKKFISQVAKTELAYEESQKRPARIVFLLTLNGRALRQVKRLIRILYNANHYYYIHVDVRQDYLFRELLALERNFPNIRLTRKRFATIWGGASLLEMLLSCMRELLELTQWKWDFVLNLSESDFPVKSVQQLTDFLTANKGKNFVKSHGREVQRFIQKQGLDKTFVECETRMWRVGDRVLPVGVQVDGGSDWIALSHKFVRYVAVNRDDLVAGLLRIFKYTLLPAESFFHTALRNSKFCDTYVDNNLHVTNWKRKLGCKCQYKHVVDWCGCSPNDFRPEDWQRIQNTFTRQLYFARKFEPIINQAVILQLELWIHGLDAPSKMVPNLHSYWQCIYHHYDMGVAKDDGLLTFANSISRRLHGFLQNGTCSVNMEKFTEATSYHHKDSYKYTLLKFQTSEGFLEVAVKPNSKVTVLKPSPLMEHLNYLAVSSDYDQKEQTSRNFIRILSPYSDPNFIYHFNAHKFAKTYNMSCLWINPAGFLEEVTEVSIDENSLIASAKSNLKQPILPGVWTLKLIYKTAEMASVKFLVLPLQFFSGNAVTASQVEFLHGNFAGKKFAGNFDDFLPKVEEREVLKNAATANSKRFDKNLTEWIDRLTSTFYAVEKLCVSTKSKSIEICGRTVNACRDTYWSSEAPDPKSAIFKDDLRTNGTFSVW</sequence>
<evidence type="ECO:0000256" key="6">
    <source>
        <dbReference type="ARBA" id="ARBA00011972"/>
    </source>
</evidence>
<protein>
    <recommendedName>
        <fullName evidence="6">protein xylosyltransferase</fullName>
        <ecNumber evidence="6">2.4.2.26</ecNumber>
    </recommendedName>
    <alternativeName>
        <fullName evidence="18">Peptide O-xylosyltransferase</fullName>
    </alternativeName>
</protein>
<comment type="pathway">
    <text evidence="4">Glycan metabolism; heparan sulfate biosynthesis.</text>
</comment>
<dbReference type="Pfam" id="PF01822">
    <property type="entry name" value="WSC"/>
    <property type="match status" value="1"/>
</dbReference>
<name>A0A9P0AR03_BRAAE</name>
<feature type="transmembrane region" description="Helical" evidence="20">
    <location>
        <begin position="21"/>
        <end position="40"/>
    </location>
</feature>
<dbReference type="InterPro" id="IPR003406">
    <property type="entry name" value="Glyco_trans_14"/>
</dbReference>
<proteinExistence type="inferred from homology"/>
<evidence type="ECO:0000256" key="16">
    <source>
        <dbReference type="ARBA" id="ARBA00023157"/>
    </source>
</evidence>
<keyword evidence="8" id="KW-0808">Transferase</keyword>
<evidence type="ECO:0000256" key="13">
    <source>
        <dbReference type="ARBA" id="ARBA00022989"/>
    </source>
</evidence>
<dbReference type="GO" id="GO:0005789">
    <property type="term" value="C:endoplasmic reticulum membrane"/>
    <property type="evidence" value="ECO:0007669"/>
    <property type="project" value="UniProtKB-SubCell"/>
</dbReference>
<keyword evidence="17" id="KW-0325">Glycoprotein</keyword>
<organism evidence="22 23">
    <name type="scientific">Brassicogethes aeneus</name>
    <name type="common">Rape pollen beetle</name>
    <name type="synonym">Meligethes aeneus</name>
    <dbReference type="NCBI Taxonomy" id="1431903"/>
    <lineage>
        <taxon>Eukaryota</taxon>
        <taxon>Metazoa</taxon>
        <taxon>Ecdysozoa</taxon>
        <taxon>Arthropoda</taxon>
        <taxon>Hexapoda</taxon>
        <taxon>Insecta</taxon>
        <taxon>Pterygota</taxon>
        <taxon>Neoptera</taxon>
        <taxon>Endopterygota</taxon>
        <taxon>Coleoptera</taxon>
        <taxon>Polyphaga</taxon>
        <taxon>Cucujiformia</taxon>
        <taxon>Nitidulidae</taxon>
        <taxon>Meligethinae</taxon>
        <taxon>Brassicogethes</taxon>
    </lineage>
</organism>
<evidence type="ECO:0000256" key="12">
    <source>
        <dbReference type="ARBA" id="ARBA00022968"/>
    </source>
</evidence>
<keyword evidence="16" id="KW-1015">Disulfide bond</keyword>
<dbReference type="GO" id="GO:0046872">
    <property type="term" value="F:metal ion binding"/>
    <property type="evidence" value="ECO:0007669"/>
    <property type="project" value="UniProtKB-KW"/>
</dbReference>
<dbReference type="GO" id="GO:0030158">
    <property type="term" value="F:protein xylosyltransferase activity"/>
    <property type="evidence" value="ECO:0007669"/>
    <property type="project" value="UniProtKB-EC"/>
</dbReference>
<dbReference type="Pfam" id="PF02485">
    <property type="entry name" value="Branch"/>
    <property type="match status" value="1"/>
</dbReference>
<evidence type="ECO:0000259" key="21">
    <source>
        <dbReference type="PROSITE" id="PS51212"/>
    </source>
</evidence>
<evidence type="ECO:0000256" key="4">
    <source>
        <dbReference type="ARBA" id="ARBA00005093"/>
    </source>
</evidence>
<comment type="catalytic activity">
    <reaction evidence="19">
        <text>UDP-alpha-D-xylose + L-seryl-[protein] = 3-O-(beta-D-xylosyl)-L-seryl-[protein] + UDP + H(+)</text>
        <dbReference type="Rhea" id="RHEA:50192"/>
        <dbReference type="Rhea" id="RHEA-COMP:9863"/>
        <dbReference type="Rhea" id="RHEA-COMP:12567"/>
        <dbReference type="ChEBI" id="CHEBI:15378"/>
        <dbReference type="ChEBI" id="CHEBI:29999"/>
        <dbReference type="ChEBI" id="CHEBI:57632"/>
        <dbReference type="ChEBI" id="CHEBI:58223"/>
        <dbReference type="ChEBI" id="CHEBI:132085"/>
        <dbReference type="EC" id="2.4.2.26"/>
    </reaction>
</comment>
<keyword evidence="15 20" id="KW-0472">Membrane</keyword>
<evidence type="ECO:0000256" key="11">
    <source>
        <dbReference type="ARBA" id="ARBA00022824"/>
    </source>
</evidence>
<keyword evidence="10" id="KW-0479">Metal-binding</keyword>
<keyword evidence="11" id="KW-0256">Endoplasmic reticulum</keyword>
<comment type="pathway">
    <text evidence="3">Glycan metabolism; chondroitin sulfate biosynthesis.</text>
</comment>
<evidence type="ECO:0000256" key="3">
    <source>
        <dbReference type="ARBA" id="ARBA00004840"/>
    </source>
</evidence>
<keyword evidence="23" id="KW-1185">Reference proteome</keyword>
<dbReference type="InterPro" id="IPR002889">
    <property type="entry name" value="WSC_carb-bd"/>
</dbReference>
<dbReference type="Pfam" id="PF12529">
    <property type="entry name" value="Xylo_C"/>
    <property type="match status" value="1"/>
</dbReference>